<dbReference type="Proteomes" id="UP001501725">
    <property type="component" value="Unassembled WGS sequence"/>
</dbReference>
<dbReference type="RefSeq" id="WP_345255769.1">
    <property type="nucleotide sequence ID" value="NZ_BAABGY010000007.1"/>
</dbReference>
<proteinExistence type="predicted"/>
<organism evidence="3 4">
    <name type="scientific">Flaviaesturariibacter amylovorans</name>
    <dbReference type="NCBI Taxonomy" id="1084520"/>
    <lineage>
        <taxon>Bacteria</taxon>
        <taxon>Pseudomonadati</taxon>
        <taxon>Bacteroidota</taxon>
        <taxon>Chitinophagia</taxon>
        <taxon>Chitinophagales</taxon>
        <taxon>Chitinophagaceae</taxon>
        <taxon>Flaviaestuariibacter</taxon>
    </lineage>
</organism>
<feature type="region of interest" description="Disordered" evidence="1">
    <location>
        <begin position="178"/>
        <end position="241"/>
    </location>
</feature>
<feature type="compositionally biased region" description="Low complexity" evidence="1">
    <location>
        <begin position="218"/>
        <end position="235"/>
    </location>
</feature>
<evidence type="ECO:0008006" key="5">
    <source>
        <dbReference type="Google" id="ProtNLM"/>
    </source>
</evidence>
<evidence type="ECO:0000313" key="4">
    <source>
        <dbReference type="Proteomes" id="UP001501725"/>
    </source>
</evidence>
<reference evidence="4" key="1">
    <citation type="journal article" date="2019" name="Int. J. Syst. Evol. Microbiol.">
        <title>The Global Catalogue of Microorganisms (GCM) 10K type strain sequencing project: providing services to taxonomists for standard genome sequencing and annotation.</title>
        <authorList>
            <consortium name="The Broad Institute Genomics Platform"/>
            <consortium name="The Broad Institute Genome Sequencing Center for Infectious Disease"/>
            <person name="Wu L."/>
            <person name="Ma J."/>
        </authorList>
    </citation>
    <scope>NUCLEOTIDE SEQUENCE [LARGE SCALE GENOMIC DNA]</scope>
    <source>
        <strain evidence="4">JCM 17919</strain>
    </source>
</reference>
<sequence>MKPSGSLLLLLLALFLSGNASAQGAAAKTKPASTKDLTGIWHGYFVTDGGEQYKLEFQIAQKKAAVTGVSYSYLDQRFYGKATMTGNFQSTGGRFNIQELRTTEVRNMGGGGTCLMNYKFDVIVSGREIFLEGTYVGKSEDRANPKNNGKWGDCGGGKVMLRRVEESDFYVEPFLKNRPKPGSDVARTPAKPAPKTNTPAARVPAKPPVRNTTTARVPAKQPAAPATGAPATATPNVPKETTVAPAPKKIEVRPVPVPVETRNRQNETARVLTVGSDEVLVKLYDNGEVDNDTVSIYLDNKLVLSHKRLSAAPIELTVKLSEETPEHVLVMVAENMGRIPPNTSLMLVYDGDKRHEVQITSTEQKNAMVRFRYQKSGQ</sequence>
<evidence type="ECO:0000256" key="1">
    <source>
        <dbReference type="SAM" id="MobiDB-lite"/>
    </source>
</evidence>
<feature type="compositionally biased region" description="Low complexity" evidence="1">
    <location>
        <begin position="186"/>
        <end position="210"/>
    </location>
</feature>
<evidence type="ECO:0000313" key="3">
    <source>
        <dbReference type="EMBL" id="GAA4330744.1"/>
    </source>
</evidence>
<evidence type="ECO:0000256" key="2">
    <source>
        <dbReference type="SAM" id="SignalP"/>
    </source>
</evidence>
<dbReference type="EMBL" id="BAABGY010000007">
    <property type="protein sequence ID" value="GAA4330744.1"/>
    <property type="molecule type" value="Genomic_DNA"/>
</dbReference>
<feature type="chain" id="PRO_5047048578" description="DUF4488 domain-containing protein" evidence="2">
    <location>
        <begin position="23"/>
        <end position="378"/>
    </location>
</feature>
<name>A0ABP8GW35_9BACT</name>
<feature type="signal peptide" evidence="2">
    <location>
        <begin position="1"/>
        <end position="22"/>
    </location>
</feature>
<comment type="caution">
    <text evidence="3">The sequence shown here is derived from an EMBL/GenBank/DDBJ whole genome shotgun (WGS) entry which is preliminary data.</text>
</comment>
<gene>
    <name evidence="3" type="ORF">GCM10023184_22070</name>
</gene>
<accession>A0ABP8GW35</accession>
<protein>
    <recommendedName>
        <fullName evidence="5">DUF4488 domain-containing protein</fullName>
    </recommendedName>
</protein>
<keyword evidence="4" id="KW-1185">Reference proteome</keyword>
<keyword evidence="2" id="KW-0732">Signal</keyword>